<sequence>MDPPKLSDTPNRHPGYCLSISTKLIHTLTDILTTNVSDGQDNLVLSVGSGNGLLEAHLLNHLTSVPALHSRFTVQGVEVRTSPTATPVNKYLPEQNCTTVRGTWELCTLLSTADSLLFVYPRDPGLVRRYLESRPASLRVVVWLGPRADWDVFGECFKGLDGFGNVDVVEGDDAGVAGFEMVAVVRRLG</sequence>
<reference evidence="1" key="1">
    <citation type="submission" date="2023-06" db="EMBL/GenBank/DDBJ databases">
        <authorList>
            <person name="Noh H."/>
        </authorList>
    </citation>
    <scope>NUCLEOTIDE SEQUENCE</scope>
    <source>
        <strain evidence="1">DUCC20226</strain>
    </source>
</reference>
<proteinExistence type="predicted"/>
<organism evidence="1 2">
    <name type="scientific">Phomopsis amygdali</name>
    <name type="common">Fusicoccum amygdali</name>
    <dbReference type="NCBI Taxonomy" id="1214568"/>
    <lineage>
        <taxon>Eukaryota</taxon>
        <taxon>Fungi</taxon>
        <taxon>Dikarya</taxon>
        <taxon>Ascomycota</taxon>
        <taxon>Pezizomycotina</taxon>
        <taxon>Sordariomycetes</taxon>
        <taxon>Sordariomycetidae</taxon>
        <taxon>Diaporthales</taxon>
        <taxon>Diaporthaceae</taxon>
        <taxon>Diaporthe</taxon>
    </lineage>
</organism>
<dbReference type="Proteomes" id="UP001265746">
    <property type="component" value="Unassembled WGS sequence"/>
</dbReference>
<protein>
    <submittedName>
        <fullName evidence="1">Uncharacterized protein</fullName>
    </submittedName>
</protein>
<dbReference type="EMBL" id="JAUJFL010000002">
    <property type="protein sequence ID" value="KAK2610079.1"/>
    <property type="molecule type" value="Genomic_DNA"/>
</dbReference>
<name>A0AAD9SKL5_PHOAM</name>
<gene>
    <name evidence="1" type="ORF">N8I77_003536</name>
</gene>
<accession>A0AAD9SKL5</accession>
<comment type="caution">
    <text evidence="1">The sequence shown here is derived from an EMBL/GenBank/DDBJ whole genome shotgun (WGS) entry which is preliminary data.</text>
</comment>
<evidence type="ECO:0000313" key="2">
    <source>
        <dbReference type="Proteomes" id="UP001265746"/>
    </source>
</evidence>
<dbReference type="AlphaFoldDB" id="A0AAD9SKL5"/>
<evidence type="ECO:0000313" key="1">
    <source>
        <dbReference type="EMBL" id="KAK2610079.1"/>
    </source>
</evidence>
<keyword evidence="2" id="KW-1185">Reference proteome</keyword>